<protein>
    <submittedName>
        <fullName evidence="6">Uncharacterized protein</fullName>
    </submittedName>
</protein>
<feature type="compositionally biased region" description="Basic and acidic residues" evidence="4">
    <location>
        <begin position="31"/>
        <end position="40"/>
    </location>
</feature>
<dbReference type="InterPro" id="IPR043129">
    <property type="entry name" value="ATPase_NBD"/>
</dbReference>
<dbReference type="PANTHER" id="PTHR19375">
    <property type="entry name" value="HEAT SHOCK PROTEIN 70KDA"/>
    <property type="match status" value="1"/>
</dbReference>
<gene>
    <name evidence="6" type="ORF">CTEN210_02994</name>
</gene>
<keyword evidence="5" id="KW-0812">Transmembrane</keyword>
<comment type="similarity">
    <text evidence="3">Belongs to the heat shock protein 70 family.</text>
</comment>
<evidence type="ECO:0000256" key="5">
    <source>
        <dbReference type="SAM" id="Phobius"/>
    </source>
</evidence>
<dbReference type="EMBL" id="BLLK01000022">
    <property type="protein sequence ID" value="GFH46520.1"/>
    <property type="molecule type" value="Genomic_DNA"/>
</dbReference>
<organism evidence="6 7">
    <name type="scientific">Chaetoceros tenuissimus</name>
    <dbReference type="NCBI Taxonomy" id="426638"/>
    <lineage>
        <taxon>Eukaryota</taxon>
        <taxon>Sar</taxon>
        <taxon>Stramenopiles</taxon>
        <taxon>Ochrophyta</taxon>
        <taxon>Bacillariophyta</taxon>
        <taxon>Coscinodiscophyceae</taxon>
        <taxon>Chaetocerotophycidae</taxon>
        <taxon>Chaetocerotales</taxon>
        <taxon>Chaetocerotaceae</taxon>
        <taxon>Chaetoceros</taxon>
    </lineage>
</organism>
<keyword evidence="7" id="KW-1185">Reference proteome</keyword>
<dbReference type="PROSITE" id="PS00329">
    <property type="entry name" value="HSP70_2"/>
    <property type="match status" value="1"/>
</dbReference>
<keyword evidence="1 3" id="KW-0547">Nucleotide-binding</keyword>
<dbReference type="Pfam" id="PF00012">
    <property type="entry name" value="HSP70"/>
    <property type="match status" value="2"/>
</dbReference>
<dbReference type="InterPro" id="IPR013126">
    <property type="entry name" value="Hsp_70_fam"/>
</dbReference>
<dbReference type="PRINTS" id="PR00301">
    <property type="entry name" value="HEATSHOCK70"/>
</dbReference>
<dbReference type="GO" id="GO:0140662">
    <property type="term" value="F:ATP-dependent protein folding chaperone"/>
    <property type="evidence" value="ECO:0007669"/>
    <property type="project" value="InterPro"/>
</dbReference>
<feature type="transmembrane region" description="Helical" evidence="5">
    <location>
        <begin position="86"/>
        <end position="106"/>
    </location>
</feature>
<keyword evidence="5" id="KW-0472">Membrane</keyword>
<dbReference type="Proteomes" id="UP001054902">
    <property type="component" value="Unassembled WGS sequence"/>
</dbReference>
<dbReference type="Gene3D" id="3.30.420.40">
    <property type="match status" value="4"/>
</dbReference>
<dbReference type="PROSITE" id="PS01036">
    <property type="entry name" value="HSP70_3"/>
    <property type="match status" value="1"/>
</dbReference>
<reference evidence="6 7" key="1">
    <citation type="journal article" date="2021" name="Sci. Rep.">
        <title>The genome of the diatom Chaetoceros tenuissimus carries an ancient integrated fragment of an extant virus.</title>
        <authorList>
            <person name="Hongo Y."/>
            <person name="Kimura K."/>
            <person name="Takaki Y."/>
            <person name="Yoshida Y."/>
            <person name="Baba S."/>
            <person name="Kobayashi G."/>
            <person name="Nagasaki K."/>
            <person name="Hano T."/>
            <person name="Tomaru Y."/>
        </authorList>
    </citation>
    <scope>NUCLEOTIDE SEQUENCE [LARGE SCALE GENOMIC DNA]</scope>
    <source>
        <strain evidence="6 7">NIES-3715</strain>
    </source>
</reference>
<evidence type="ECO:0000313" key="6">
    <source>
        <dbReference type="EMBL" id="GFH46520.1"/>
    </source>
</evidence>
<evidence type="ECO:0000256" key="1">
    <source>
        <dbReference type="ARBA" id="ARBA00022741"/>
    </source>
</evidence>
<keyword evidence="5" id="KW-1133">Transmembrane helix</keyword>
<proteinExistence type="inferred from homology"/>
<dbReference type="AlphaFoldDB" id="A0AAD3H145"/>
<dbReference type="GO" id="GO:0005524">
    <property type="term" value="F:ATP binding"/>
    <property type="evidence" value="ECO:0007669"/>
    <property type="project" value="UniProtKB-KW"/>
</dbReference>
<keyword evidence="2 3" id="KW-0067">ATP-binding</keyword>
<dbReference type="Gene3D" id="3.90.640.10">
    <property type="entry name" value="Actin, Chain A, domain 4"/>
    <property type="match status" value="1"/>
</dbReference>
<dbReference type="PROSITE" id="PS00297">
    <property type="entry name" value="HSP70_1"/>
    <property type="match status" value="1"/>
</dbReference>
<name>A0AAD3H145_9STRA</name>
<accession>A0AAD3H145</accession>
<sequence length="576" mass="63200">MCKPEKSKKEAKKKNPIPSVEAPETSTNKKAPKEKEHSQEETVMTIRRRGKRTKQKDLPLKQNVSKISRVSSSLSKRHAGDAKSGGIEAILPSFAIVVVLACAYLAKSGFRGRSSVAGIDLGTTNSVICVQQQAEGVGEIECIPDPYNNSPIIPSVISFMDPHHHYVKLDKEDKSGLFPHPTYVKVGAEAKLRIDTHPHHTLYHAKRVLGKSFDDTEVKELQKEVEFQIGTNDTDVAFRVPFHLDLKDGTSTESISLSPHRVGSYVVNHMIQITKQYLGHDNVKSAVIAVPAKFDQHQKESTVKAFQDAGIKVARILEEPVAAALAYGLQKKENVDYILVYDFGGGTLDVSMLQVFDGGYVEVMGNDGDNHLGGADFDAAVAHSLLEVNDGVGGKIVERVTNALTKIQSRMEENSEMGEEDMEELLSSQCDRLNSIPLCTLSSFHTLGEKIKIELSSQTSDKEDAICLGISEENEKQIKNIADFCDALEPMKLTITLEEYDAACSSLFARALNPIGRLLKDLDLEVDEIDEVVMVGGTTRMPQIRELVRKELGVESLNTSIDPDLTVAYGAASVID</sequence>
<dbReference type="SUPFAM" id="SSF53067">
    <property type="entry name" value="Actin-like ATPase domain"/>
    <property type="match status" value="2"/>
</dbReference>
<feature type="region of interest" description="Disordered" evidence="4">
    <location>
        <begin position="1"/>
        <end position="62"/>
    </location>
</feature>
<dbReference type="InterPro" id="IPR018181">
    <property type="entry name" value="Heat_shock_70_CS"/>
</dbReference>
<evidence type="ECO:0000256" key="4">
    <source>
        <dbReference type="SAM" id="MobiDB-lite"/>
    </source>
</evidence>
<evidence type="ECO:0000256" key="3">
    <source>
        <dbReference type="RuleBase" id="RU003322"/>
    </source>
</evidence>
<evidence type="ECO:0000256" key="2">
    <source>
        <dbReference type="ARBA" id="ARBA00022840"/>
    </source>
</evidence>
<comment type="caution">
    <text evidence="6">The sequence shown here is derived from an EMBL/GenBank/DDBJ whole genome shotgun (WGS) entry which is preliminary data.</text>
</comment>
<evidence type="ECO:0000313" key="7">
    <source>
        <dbReference type="Proteomes" id="UP001054902"/>
    </source>
</evidence>